<protein>
    <submittedName>
        <fullName evidence="1">Uncharacterized protein</fullName>
    </submittedName>
</protein>
<evidence type="ECO:0000313" key="1">
    <source>
        <dbReference type="EMBL" id="SHF41478.1"/>
    </source>
</evidence>
<dbReference type="STRING" id="1121884.SAMN02745131_02571"/>
<organism evidence="1 2">
    <name type="scientific">Flavisolibacter ginsengisoli DSM 18119</name>
    <dbReference type="NCBI Taxonomy" id="1121884"/>
    <lineage>
        <taxon>Bacteria</taxon>
        <taxon>Pseudomonadati</taxon>
        <taxon>Bacteroidota</taxon>
        <taxon>Chitinophagia</taxon>
        <taxon>Chitinophagales</taxon>
        <taxon>Chitinophagaceae</taxon>
        <taxon>Flavisolibacter</taxon>
    </lineage>
</organism>
<dbReference type="Pfam" id="PF11138">
    <property type="entry name" value="DUF2911"/>
    <property type="match status" value="1"/>
</dbReference>
<keyword evidence="2" id="KW-1185">Reference proteome</keyword>
<sequence>MVIMRIRFKKNFAMRKILSLSLFMGLYLVSMAQITLTSLPSGGNKKAVVGERVGLTDITIHYDRPGVKGREGKIWGQLIPIGYIDPGFGSSKSSPWRAGANENTTIEFSNDVTIEGQPIKAGRYGFFIAYDPNESTLILSKNATSWGSYYYDPKEDVLQVKVKPVKLNEKVEWLKYEFMDQTENSATVALEWENMMIPFKVSTNYIEDQLNSFRNELRSERGFFWLAWDQAAQWCLQHNVNLEQALLWSDSASGPTFGGNALFQPKATKAQILEKLGRTAEAQALMKSALPLANMQEIHQYARSLLAEKKTREALEVFQLNYKKNPGQFTTLMGLTRGYAANGDYKNALKYAALAQPMAPNDANRKFLSDAIEKLKKGQDIN</sequence>
<dbReference type="Gene3D" id="1.25.40.10">
    <property type="entry name" value="Tetratricopeptide repeat domain"/>
    <property type="match status" value="1"/>
</dbReference>
<name>A0A1M5BG96_9BACT</name>
<dbReference type="InterPro" id="IPR021314">
    <property type="entry name" value="DUF2911"/>
</dbReference>
<dbReference type="SUPFAM" id="SSF48452">
    <property type="entry name" value="TPR-like"/>
    <property type="match status" value="1"/>
</dbReference>
<accession>A0A1M5BG96</accession>
<dbReference type="AlphaFoldDB" id="A0A1M5BG96"/>
<evidence type="ECO:0000313" key="2">
    <source>
        <dbReference type="Proteomes" id="UP000184048"/>
    </source>
</evidence>
<reference evidence="1 2" key="1">
    <citation type="submission" date="2016-11" db="EMBL/GenBank/DDBJ databases">
        <authorList>
            <person name="Jaros S."/>
            <person name="Januszkiewicz K."/>
            <person name="Wedrychowicz H."/>
        </authorList>
    </citation>
    <scope>NUCLEOTIDE SEQUENCE [LARGE SCALE GENOMIC DNA]</scope>
    <source>
        <strain evidence="1 2">DSM 18119</strain>
    </source>
</reference>
<dbReference type="InterPro" id="IPR011990">
    <property type="entry name" value="TPR-like_helical_dom_sf"/>
</dbReference>
<dbReference type="EMBL" id="FQUU01000010">
    <property type="protein sequence ID" value="SHF41478.1"/>
    <property type="molecule type" value="Genomic_DNA"/>
</dbReference>
<dbReference type="Proteomes" id="UP000184048">
    <property type="component" value="Unassembled WGS sequence"/>
</dbReference>
<gene>
    <name evidence="1" type="ORF">SAMN02745131_02571</name>
</gene>
<proteinExistence type="predicted"/>